<reference evidence="5" key="1">
    <citation type="submission" date="2023-03" db="EMBL/GenBank/DDBJ databases">
        <title>Massive genome expansion in bonnet fungi (Mycena s.s.) driven by repeated elements and novel gene families across ecological guilds.</title>
        <authorList>
            <consortium name="Lawrence Berkeley National Laboratory"/>
            <person name="Harder C.B."/>
            <person name="Miyauchi S."/>
            <person name="Viragh M."/>
            <person name="Kuo A."/>
            <person name="Thoen E."/>
            <person name="Andreopoulos B."/>
            <person name="Lu D."/>
            <person name="Skrede I."/>
            <person name="Drula E."/>
            <person name="Henrissat B."/>
            <person name="Morin E."/>
            <person name="Kohler A."/>
            <person name="Barry K."/>
            <person name="LaButti K."/>
            <person name="Morin E."/>
            <person name="Salamov A."/>
            <person name="Lipzen A."/>
            <person name="Mereny Z."/>
            <person name="Hegedus B."/>
            <person name="Baldrian P."/>
            <person name="Stursova M."/>
            <person name="Weitz H."/>
            <person name="Taylor A."/>
            <person name="Grigoriev I.V."/>
            <person name="Nagy L.G."/>
            <person name="Martin F."/>
            <person name="Kauserud H."/>
        </authorList>
    </citation>
    <scope>NUCLEOTIDE SEQUENCE</scope>
    <source>
        <strain evidence="5">CBHHK067</strain>
    </source>
</reference>
<protein>
    <recommendedName>
        <fullName evidence="4">Hemicentin-1-like von Willebrand factor A domain-containing protein</fullName>
    </recommendedName>
</protein>
<evidence type="ECO:0000313" key="6">
    <source>
        <dbReference type="Proteomes" id="UP001221757"/>
    </source>
</evidence>
<dbReference type="PANTHER" id="PTHR47763">
    <property type="entry name" value="ALPHA-PROTEIN KINASE VWKA"/>
    <property type="match status" value="1"/>
</dbReference>
<evidence type="ECO:0000259" key="4">
    <source>
        <dbReference type="Pfam" id="PF25106"/>
    </source>
</evidence>
<dbReference type="GO" id="GO:0005737">
    <property type="term" value="C:cytoplasm"/>
    <property type="evidence" value="ECO:0007669"/>
    <property type="project" value="TreeGrafter"/>
</dbReference>
<organism evidence="5 6">
    <name type="scientific">Mycena rosella</name>
    <name type="common">Pink bonnet</name>
    <name type="synonym">Agaricus rosellus</name>
    <dbReference type="NCBI Taxonomy" id="1033263"/>
    <lineage>
        <taxon>Eukaryota</taxon>
        <taxon>Fungi</taxon>
        <taxon>Dikarya</taxon>
        <taxon>Basidiomycota</taxon>
        <taxon>Agaricomycotina</taxon>
        <taxon>Agaricomycetes</taxon>
        <taxon>Agaricomycetidae</taxon>
        <taxon>Agaricales</taxon>
        <taxon>Marasmiineae</taxon>
        <taxon>Mycenaceae</taxon>
        <taxon>Mycena</taxon>
    </lineage>
</organism>
<dbReference type="InterPro" id="IPR056861">
    <property type="entry name" value="HMCN1-like_VWA"/>
</dbReference>
<evidence type="ECO:0000256" key="3">
    <source>
        <dbReference type="ARBA" id="ARBA00022729"/>
    </source>
</evidence>
<dbReference type="GO" id="GO:0004674">
    <property type="term" value="F:protein serine/threonine kinase activity"/>
    <property type="evidence" value="ECO:0007669"/>
    <property type="project" value="TreeGrafter"/>
</dbReference>
<proteinExistence type="predicted"/>
<comment type="caution">
    <text evidence="5">The sequence shown here is derived from an EMBL/GenBank/DDBJ whole genome shotgun (WGS) entry which is preliminary data.</text>
</comment>
<sequence length="118" mass="12725">MGDPQYDLLVVADATASMDGYLDALRSSIPEILALAKLSGAFSRVGVLVYKDYTDLPQEIAAWSGWNDPNLSQFVQDLDPTGGGDFPEAAKTALIRGLQAVNKESKTLVLWYADAPPH</sequence>
<keyword evidence="2" id="KW-0964">Secreted</keyword>
<comment type="subcellular location">
    <subcellularLocation>
        <location evidence="1">Secreted</location>
    </subcellularLocation>
</comment>
<dbReference type="InterPro" id="IPR036465">
    <property type="entry name" value="vWFA_dom_sf"/>
</dbReference>
<feature type="domain" description="Hemicentin-1-like von Willebrand factor A" evidence="4">
    <location>
        <begin position="8"/>
        <end position="115"/>
    </location>
</feature>
<dbReference type="SUPFAM" id="SSF53300">
    <property type="entry name" value="vWA-like"/>
    <property type="match status" value="1"/>
</dbReference>
<name>A0AAD7CZV9_MYCRO</name>
<dbReference type="AlphaFoldDB" id="A0AAD7CZV9"/>
<accession>A0AAD7CZV9</accession>
<dbReference type="InterPro" id="IPR052969">
    <property type="entry name" value="Thr-specific_kinase-like"/>
</dbReference>
<dbReference type="Pfam" id="PF25106">
    <property type="entry name" value="VWA_4"/>
    <property type="match status" value="1"/>
</dbReference>
<dbReference type="EMBL" id="JARKIE010000169">
    <property type="protein sequence ID" value="KAJ7672013.1"/>
    <property type="molecule type" value="Genomic_DNA"/>
</dbReference>
<keyword evidence="3" id="KW-0732">Signal</keyword>
<gene>
    <name evidence="5" type="ORF">B0H17DRAFT_947910</name>
</gene>
<evidence type="ECO:0000256" key="2">
    <source>
        <dbReference type="ARBA" id="ARBA00022525"/>
    </source>
</evidence>
<keyword evidence="6" id="KW-1185">Reference proteome</keyword>
<dbReference type="Proteomes" id="UP001221757">
    <property type="component" value="Unassembled WGS sequence"/>
</dbReference>
<feature type="non-terminal residue" evidence="5">
    <location>
        <position position="118"/>
    </location>
</feature>
<dbReference type="Gene3D" id="3.40.50.410">
    <property type="entry name" value="von Willebrand factor, type A domain"/>
    <property type="match status" value="1"/>
</dbReference>
<evidence type="ECO:0000256" key="1">
    <source>
        <dbReference type="ARBA" id="ARBA00004613"/>
    </source>
</evidence>
<dbReference type="PANTHER" id="PTHR47763:SF1">
    <property type="entry name" value="DUF659 DOMAIN-CONTAINING PROTEIN"/>
    <property type="match status" value="1"/>
</dbReference>
<evidence type="ECO:0000313" key="5">
    <source>
        <dbReference type="EMBL" id="KAJ7672013.1"/>
    </source>
</evidence>